<sequence length="276" mass="29838">MPESPALGRPITLKLSGKVIPNRLYRSALSEFLGTFDKDNLDASGEPLLEYTTFHQGLADGNVGLICFGNIPVHREYLQAAKNVILDANQSWDPIEALSPAIQAAKSRGGLCLPQLTFPGRQVPEHLNVSPLSASDVQLSPCLNMTYGKPTPLSKDGIQDLIGRFVWAAKVLAQAGADGVIYGGSLENRARFLLETVHAIKNEVSTDKFVIGVKFNCHDFIEGGQTFEDQCVVFKWLEDAGVDFFDITGGTYASPAWRGDPLETYPGFPSGPPGEG</sequence>
<dbReference type="PANTHER" id="PTHR43656:SF5">
    <property type="entry name" value="NADH:FLAVIN OXIDOREDUCTASE_NADH OXIDASE N-TERMINAL DOMAIN-CONTAINING PROTEIN"/>
    <property type="match status" value="1"/>
</dbReference>
<reference evidence="7" key="1">
    <citation type="journal article" date="2016" name="Genome Announc.">
        <title>Draft genome sequences of fungus Aspergillus calidoustus.</title>
        <authorList>
            <person name="Horn F."/>
            <person name="Linde J."/>
            <person name="Mattern D.J."/>
            <person name="Walther G."/>
            <person name="Guthke R."/>
            <person name="Scherlach K."/>
            <person name="Martin K."/>
            <person name="Brakhage A.A."/>
            <person name="Petzke L."/>
            <person name="Valiante V."/>
        </authorList>
    </citation>
    <scope>NUCLEOTIDE SEQUENCE [LARGE SCALE GENOMIC DNA]</scope>
    <source>
        <strain evidence="7">SF006504</strain>
    </source>
</reference>
<feature type="domain" description="NADH:flavin oxidoreductase/NADH oxidase N-terminal" evidence="5">
    <location>
        <begin position="182"/>
        <end position="253"/>
    </location>
</feature>
<evidence type="ECO:0000256" key="4">
    <source>
        <dbReference type="ARBA" id="ARBA00023002"/>
    </source>
</evidence>
<dbReference type="InterPro" id="IPR013785">
    <property type="entry name" value="Aldolase_TIM"/>
</dbReference>
<dbReference type="PANTHER" id="PTHR43656">
    <property type="entry name" value="BINDING OXIDOREDUCTASE, PUTATIVE (AFU_ORTHOLOGUE AFUA_2G08260)-RELATED"/>
    <property type="match status" value="1"/>
</dbReference>
<keyword evidence="2" id="KW-0285">Flavoprotein</keyword>
<name>A0A0U5HF59_ASPCI</name>
<dbReference type="InterPro" id="IPR001155">
    <property type="entry name" value="OxRdtase_FMN_N"/>
</dbReference>
<proteinExistence type="inferred from homology"/>
<evidence type="ECO:0000256" key="3">
    <source>
        <dbReference type="ARBA" id="ARBA00022643"/>
    </source>
</evidence>
<dbReference type="InterPro" id="IPR051799">
    <property type="entry name" value="NADH_flavin_oxidoreductase"/>
</dbReference>
<evidence type="ECO:0000313" key="6">
    <source>
        <dbReference type="EMBL" id="CEN59932.1"/>
    </source>
</evidence>
<dbReference type="GO" id="GO:0016491">
    <property type="term" value="F:oxidoreductase activity"/>
    <property type="evidence" value="ECO:0007669"/>
    <property type="project" value="UniProtKB-KW"/>
</dbReference>
<protein>
    <recommendedName>
        <fullName evidence="5">NADH:flavin oxidoreductase/NADH oxidase N-terminal domain-containing protein</fullName>
    </recommendedName>
</protein>
<dbReference type="GO" id="GO:0010181">
    <property type="term" value="F:FMN binding"/>
    <property type="evidence" value="ECO:0007669"/>
    <property type="project" value="InterPro"/>
</dbReference>
<keyword evidence="4" id="KW-0560">Oxidoreductase</keyword>
<dbReference type="Pfam" id="PF00724">
    <property type="entry name" value="Oxidored_FMN"/>
    <property type="match status" value="1"/>
</dbReference>
<accession>A0A0U5HF59</accession>
<dbReference type="OrthoDB" id="1663137at2759"/>
<dbReference type="Proteomes" id="UP000054771">
    <property type="component" value="Unassembled WGS sequence"/>
</dbReference>
<dbReference type="EMBL" id="CDMC01000002">
    <property type="protein sequence ID" value="CEN59932.1"/>
    <property type="molecule type" value="Genomic_DNA"/>
</dbReference>
<dbReference type="AlphaFoldDB" id="A0A0U5HF59"/>
<dbReference type="STRING" id="454130.A0A0U5HF59"/>
<evidence type="ECO:0000313" key="7">
    <source>
        <dbReference type="Proteomes" id="UP000054771"/>
    </source>
</evidence>
<keyword evidence="7" id="KW-1185">Reference proteome</keyword>
<dbReference type="SUPFAM" id="SSF51395">
    <property type="entry name" value="FMN-linked oxidoreductases"/>
    <property type="match status" value="1"/>
</dbReference>
<dbReference type="Gene3D" id="3.20.20.70">
    <property type="entry name" value="Aldolase class I"/>
    <property type="match status" value="2"/>
</dbReference>
<evidence type="ECO:0000259" key="5">
    <source>
        <dbReference type="Pfam" id="PF00724"/>
    </source>
</evidence>
<evidence type="ECO:0000256" key="2">
    <source>
        <dbReference type="ARBA" id="ARBA00022630"/>
    </source>
</evidence>
<organism evidence="6 7">
    <name type="scientific">Aspergillus calidoustus</name>
    <dbReference type="NCBI Taxonomy" id="454130"/>
    <lineage>
        <taxon>Eukaryota</taxon>
        <taxon>Fungi</taxon>
        <taxon>Dikarya</taxon>
        <taxon>Ascomycota</taxon>
        <taxon>Pezizomycotina</taxon>
        <taxon>Eurotiomycetes</taxon>
        <taxon>Eurotiomycetidae</taxon>
        <taxon>Eurotiales</taxon>
        <taxon>Aspergillaceae</taxon>
        <taxon>Aspergillus</taxon>
        <taxon>Aspergillus subgen. Nidulantes</taxon>
    </lineage>
</organism>
<evidence type="ECO:0000256" key="1">
    <source>
        <dbReference type="ARBA" id="ARBA00005979"/>
    </source>
</evidence>
<keyword evidence="3" id="KW-0288">FMN</keyword>
<gene>
    <name evidence="6" type="ORF">ASPCAL02373</name>
</gene>
<comment type="similarity">
    <text evidence="1">Belongs to the NADH:flavin oxidoreductase/NADH oxidase family.</text>
</comment>